<feature type="transmembrane region" description="Helical" evidence="1">
    <location>
        <begin position="7"/>
        <end position="26"/>
    </location>
</feature>
<dbReference type="Proteomes" id="UP000103899">
    <property type="component" value="Segment"/>
</dbReference>
<sequence length="76" mass="8990">MRNLNCLAVVSTVDVGMFIVYLHFLTCYSSERLFCRQISVLRREGVRLCVLDRRTVRRKILAYAFNRRIVVHILLC</sequence>
<proteinExistence type="predicted"/>
<dbReference type="KEGG" id="vg:80534745"/>
<keyword evidence="1" id="KW-0472">Membrane</keyword>
<reference evidence="2 3" key="1">
    <citation type="journal article" date="2012" name="J. Virol.">
        <title>A Novel Bat Herpesvirus Encodes Homologues of Major Histocompatibility Complex Classes I and II, C-Type Lectin, and a Unique Family of Immune-Related Genes.</title>
        <authorList>
            <person name="Zhang H."/>
            <person name="Todd S."/>
            <person name="Tachedjian M."/>
            <person name="Barr J.A."/>
            <person name="Luo M."/>
            <person name="Yu M."/>
            <person name="Marsh G.A."/>
            <person name="Crameri G."/>
            <person name="Wang L.F."/>
        </authorList>
    </citation>
    <scope>NUCLEOTIDE SEQUENCE [LARGE SCALE GENOMIC DNA]</scope>
    <source>
        <strain evidence="2">B7D8</strain>
    </source>
</reference>
<evidence type="ECO:0000313" key="3">
    <source>
        <dbReference type="Proteomes" id="UP000103899"/>
    </source>
</evidence>
<evidence type="ECO:0000313" key="2">
    <source>
        <dbReference type="EMBL" id="AFK84012.1"/>
    </source>
</evidence>
<protein>
    <submittedName>
        <fullName evidence="2">B36.1</fullName>
    </submittedName>
</protein>
<name>I3VQG8_9BETA</name>
<accession>I3VQG8</accession>
<keyword evidence="1" id="KW-0812">Transmembrane</keyword>
<dbReference type="GeneID" id="80534745"/>
<keyword evidence="3" id="KW-1185">Reference proteome</keyword>
<dbReference type="RefSeq" id="YP_010797042.1">
    <property type="nucleotide sequence ID" value="NC_076129.1"/>
</dbReference>
<organism evidence="2 3">
    <name type="scientific">miniopterid betaherpesvirus 1</name>
    <dbReference type="NCBI Taxonomy" id="3070189"/>
    <lineage>
        <taxon>Viruses</taxon>
        <taxon>Duplodnaviria</taxon>
        <taxon>Heunggongvirae</taxon>
        <taxon>Peploviricota</taxon>
        <taxon>Herviviricetes</taxon>
        <taxon>Herpesvirales</taxon>
        <taxon>Orthoherpesviridae</taxon>
        <taxon>Betaherpesvirinae</taxon>
        <taxon>Quwivirus</taxon>
        <taxon>Quwivirus miniopteridbeta1</taxon>
    </lineage>
</organism>
<evidence type="ECO:0000256" key="1">
    <source>
        <dbReference type="SAM" id="Phobius"/>
    </source>
</evidence>
<dbReference type="EMBL" id="JQ805139">
    <property type="protein sequence ID" value="AFK84012.1"/>
    <property type="molecule type" value="Genomic_DNA"/>
</dbReference>
<keyword evidence="1" id="KW-1133">Transmembrane helix</keyword>